<evidence type="ECO:0008006" key="3">
    <source>
        <dbReference type="Google" id="ProtNLM"/>
    </source>
</evidence>
<organism evidence="1 2">
    <name type="scientific">Pseudomonas orientalis</name>
    <dbReference type="NCBI Taxonomy" id="76758"/>
    <lineage>
        <taxon>Bacteria</taxon>
        <taxon>Pseudomonadati</taxon>
        <taxon>Pseudomonadota</taxon>
        <taxon>Gammaproteobacteria</taxon>
        <taxon>Pseudomonadales</taxon>
        <taxon>Pseudomonadaceae</taxon>
        <taxon>Pseudomonas</taxon>
    </lineage>
</organism>
<dbReference type="OrthoDB" id="6957369at2"/>
<evidence type="ECO:0000313" key="2">
    <source>
        <dbReference type="Proteomes" id="UP000183653"/>
    </source>
</evidence>
<dbReference type="RefSeq" id="WP_057722233.1">
    <property type="nucleotide sequence ID" value="NZ_JYLM01000002.1"/>
</dbReference>
<proteinExistence type="predicted"/>
<evidence type="ECO:0000313" key="1">
    <source>
        <dbReference type="EMBL" id="SDT89981.1"/>
    </source>
</evidence>
<sequence>MRTFLIAGLALAMSGCGNISNIRAYSTAYVEPASGDTARLRIITNGMARGVPGRDCIDWRVPGAGVMAVSESGFADQNNGRSLGMPESHRRVEGQALARTELKVPAGIPFAMNFQSEGYASGGYSYSCRQSFRFTPQVGEDYELILLESGQCLVALQRLNPAGKSESERVEKAGLCRGLDVF</sequence>
<name>A0A1H2E4E1_9PSED</name>
<dbReference type="AlphaFoldDB" id="A0A1H2E4E1"/>
<accession>A0A1H2E4E1</accession>
<protein>
    <recommendedName>
        <fullName evidence="3">Lipoprotein</fullName>
    </recommendedName>
</protein>
<dbReference type="Proteomes" id="UP000183653">
    <property type="component" value="Chromosome I"/>
</dbReference>
<reference evidence="1 2" key="1">
    <citation type="submission" date="2016-10" db="EMBL/GenBank/DDBJ databases">
        <authorList>
            <person name="Varghese N."/>
            <person name="Submissions S."/>
        </authorList>
    </citation>
    <scope>NUCLEOTIDE SEQUENCE [LARGE SCALE GENOMIC DNA]</scope>
    <source>
        <strain evidence="1 2">BS2775</strain>
    </source>
</reference>
<gene>
    <name evidence="1" type="ORF">SAMN04490197_0623</name>
</gene>
<dbReference type="PROSITE" id="PS51257">
    <property type="entry name" value="PROKAR_LIPOPROTEIN"/>
    <property type="match status" value="1"/>
</dbReference>
<keyword evidence="2" id="KW-1185">Reference proteome</keyword>
<dbReference type="EMBL" id="LT629782">
    <property type="protein sequence ID" value="SDT89981.1"/>
    <property type="molecule type" value="Genomic_DNA"/>
</dbReference>